<organism evidence="1 2">
    <name type="scientific">Eumeta variegata</name>
    <name type="common">Bagworm moth</name>
    <name type="synonym">Eumeta japonica</name>
    <dbReference type="NCBI Taxonomy" id="151549"/>
    <lineage>
        <taxon>Eukaryota</taxon>
        <taxon>Metazoa</taxon>
        <taxon>Ecdysozoa</taxon>
        <taxon>Arthropoda</taxon>
        <taxon>Hexapoda</taxon>
        <taxon>Insecta</taxon>
        <taxon>Pterygota</taxon>
        <taxon>Neoptera</taxon>
        <taxon>Endopterygota</taxon>
        <taxon>Lepidoptera</taxon>
        <taxon>Glossata</taxon>
        <taxon>Ditrysia</taxon>
        <taxon>Tineoidea</taxon>
        <taxon>Psychidae</taxon>
        <taxon>Oiketicinae</taxon>
        <taxon>Eumeta</taxon>
    </lineage>
</organism>
<keyword evidence="2" id="KW-1185">Reference proteome</keyword>
<dbReference type="AlphaFoldDB" id="A0A4C1SV97"/>
<evidence type="ECO:0000313" key="2">
    <source>
        <dbReference type="Proteomes" id="UP000299102"/>
    </source>
</evidence>
<dbReference type="EMBL" id="BGZK01007836">
    <property type="protein sequence ID" value="GBP05814.1"/>
    <property type="molecule type" value="Genomic_DNA"/>
</dbReference>
<evidence type="ECO:0000313" key="1">
    <source>
        <dbReference type="EMBL" id="GBP05814.1"/>
    </source>
</evidence>
<name>A0A4C1SV97_EUMVA</name>
<gene>
    <name evidence="1" type="ORF">EVAR_71929_1</name>
</gene>
<proteinExistence type="predicted"/>
<comment type="caution">
    <text evidence="1">The sequence shown here is derived from an EMBL/GenBank/DDBJ whole genome shotgun (WGS) entry which is preliminary data.</text>
</comment>
<dbReference type="Proteomes" id="UP000299102">
    <property type="component" value="Unassembled WGS sequence"/>
</dbReference>
<protein>
    <submittedName>
        <fullName evidence="1">Uncharacterized protein</fullName>
    </submittedName>
</protein>
<reference evidence="1 2" key="1">
    <citation type="journal article" date="2019" name="Commun. Biol.">
        <title>The bagworm genome reveals a unique fibroin gene that provides high tensile strength.</title>
        <authorList>
            <person name="Kono N."/>
            <person name="Nakamura H."/>
            <person name="Ohtoshi R."/>
            <person name="Tomita M."/>
            <person name="Numata K."/>
            <person name="Arakawa K."/>
        </authorList>
    </citation>
    <scope>NUCLEOTIDE SEQUENCE [LARGE SCALE GENOMIC DNA]</scope>
</reference>
<accession>A0A4C1SV97</accession>
<sequence length="107" mass="12228">MTDFVLCCGRGRARTLGVAWPSQVGRGWALFGARGHPEREHKLLILKKVAFVALSLASAVPETKTRSRRWRDRFSIRRSDCTGKFWEQRFSLTSSMGFTLETPQRTL</sequence>